<dbReference type="Proteomes" id="UP001501455">
    <property type="component" value="Unassembled WGS sequence"/>
</dbReference>
<evidence type="ECO:0000256" key="1">
    <source>
        <dbReference type="SAM" id="MobiDB-lite"/>
    </source>
</evidence>
<gene>
    <name evidence="4" type="ORF">GCM10019016_125110</name>
</gene>
<reference evidence="5" key="1">
    <citation type="journal article" date="2019" name="Int. J. Syst. Evol. Microbiol.">
        <title>The Global Catalogue of Microorganisms (GCM) 10K type strain sequencing project: providing services to taxonomists for standard genome sequencing and annotation.</title>
        <authorList>
            <consortium name="The Broad Institute Genomics Platform"/>
            <consortium name="The Broad Institute Genome Sequencing Center for Infectious Disease"/>
            <person name="Wu L."/>
            <person name="Ma J."/>
        </authorList>
    </citation>
    <scope>NUCLEOTIDE SEQUENCE [LARGE SCALE GENOMIC DNA]</scope>
    <source>
        <strain evidence="5">JCM 4816</strain>
    </source>
</reference>
<evidence type="ECO:0000313" key="4">
    <source>
        <dbReference type="EMBL" id="GAA3505398.1"/>
    </source>
</evidence>
<dbReference type="Pfam" id="PF14219">
    <property type="entry name" value="DUF4328"/>
    <property type="match status" value="1"/>
</dbReference>
<evidence type="ECO:0000256" key="2">
    <source>
        <dbReference type="SAM" id="Phobius"/>
    </source>
</evidence>
<protein>
    <recommendedName>
        <fullName evidence="3">DUF4328 domain-containing protein</fullName>
    </recommendedName>
</protein>
<evidence type="ECO:0000313" key="5">
    <source>
        <dbReference type="Proteomes" id="UP001501455"/>
    </source>
</evidence>
<proteinExistence type="predicted"/>
<evidence type="ECO:0000259" key="3">
    <source>
        <dbReference type="Pfam" id="PF14219"/>
    </source>
</evidence>
<comment type="caution">
    <text evidence="4">The sequence shown here is derived from an EMBL/GenBank/DDBJ whole genome shotgun (WGS) entry which is preliminary data.</text>
</comment>
<feature type="compositionally biased region" description="Low complexity" evidence="1">
    <location>
        <begin position="249"/>
        <end position="259"/>
    </location>
</feature>
<name>A0ABP6UCB5_9ACTN</name>
<dbReference type="InterPro" id="IPR025565">
    <property type="entry name" value="DUF4328"/>
</dbReference>
<organism evidence="4 5">
    <name type="scientific">Streptomyces prasinosporus</name>
    <dbReference type="NCBI Taxonomy" id="68256"/>
    <lineage>
        <taxon>Bacteria</taxon>
        <taxon>Bacillati</taxon>
        <taxon>Actinomycetota</taxon>
        <taxon>Actinomycetes</taxon>
        <taxon>Kitasatosporales</taxon>
        <taxon>Streptomycetaceae</taxon>
        <taxon>Streptomyces</taxon>
        <taxon>Streptomyces albogriseolus group</taxon>
    </lineage>
</organism>
<keyword evidence="2" id="KW-0812">Transmembrane</keyword>
<keyword evidence="2" id="KW-1133">Transmembrane helix</keyword>
<feature type="region of interest" description="Disordered" evidence="1">
    <location>
        <begin position="236"/>
        <end position="259"/>
    </location>
</feature>
<accession>A0ABP6UCB5</accession>
<feature type="transmembrane region" description="Helical" evidence="2">
    <location>
        <begin position="91"/>
        <end position="109"/>
    </location>
</feature>
<feature type="domain" description="DUF4328" evidence="3">
    <location>
        <begin position="73"/>
        <end position="230"/>
    </location>
</feature>
<keyword evidence="2" id="KW-0472">Membrane</keyword>
<keyword evidence="5" id="KW-1185">Reference proteome</keyword>
<feature type="transmembrane region" description="Helical" evidence="2">
    <location>
        <begin position="33"/>
        <end position="53"/>
    </location>
</feature>
<dbReference type="EMBL" id="BAAAXF010000082">
    <property type="protein sequence ID" value="GAA3505398.1"/>
    <property type="molecule type" value="Genomic_DNA"/>
</dbReference>
<sequence length="259" mass="27639">MSTAFLRGVLMAHPSMPAHLVPRPVPVLRSPLGLAHAVTALLAVVIVADVLHFGAAAYMMSVMGDVVSGGPGDVDMAAVDRADTAIASTSVLYLLGLLGTATLFIIWFHRVRHNAEVFAPDTQRRTPGWAIGGWFIPFGNLWIPRGIAQDVLRASQPDPYASEVRHRGLLNAWWGMWIASNIFDRFTTAQYDSADDPQAVHDAAGWLMTGSVLDIVAAVLALLLVRRLTAAQNDKAMAGRHPLQPAPQHPAAGGPVPGA</sequence>
<feature type="transmembrane region" description="Helical" evidence="2">
    <location>
        <begin position="203"/>
        <end position="225"/>
    </location>
</feature>